<feature type="non-terminal residue" evidence="3">
    <location>
        <position position="1"/>
    </location>
</feature>
<evidence type="ECO:0000313" key="4">
    <source>
        <dbReference type="Proteomes" id="UP001370490"/>
    </source>
</evidence>
<dbReference type="InterPro" id="IPR018247">
    <property type="entry name" value="EF_Hand_1_Ca_BS"/>
</dbReference>
<keyword evidence="4" id="KW-1185">Reference proteome</keyword>
<feature type="domain" description="EF-hand" evidence="2">
    <location>
        <begin position="20"/>
        <end position="55"/>
    </location>
</feature>
<accession>A0AAN8VG46</accession>
<dbReference type="AlphaFoldDB" id="A0AAN8VG46"/>
<dbReference type="InterPro" id="IPR002048">
    <property type="entry name" value="EF_hand_dom"/>
</dbReference>
<dbReference type="PROSITE" id="PS00018">
    <property type="entry name" value="EF_HAND_1"/>
    <property type="match status" value="1"/>
</dbReference>
<comment type="caution">
    <text evidence="3">The sequence shown here is derived from an EMBL/GenBank/DDBJ whole genome shotgun (WGS) entry which is preliminary data.</text>
</comment>
<evidence type="ECO:0000259" key="2">
    <source>
        <dbReference type="PROSITE" id="PS50222"/>
    </source>
</evidence>
<organism evidence="3 4">
    <name type="scientific">Dillenia turbinata</name>
    <dbReference type="NCBI Taxonomy" id="194707"/>
    <lineage>
        <taxon>Eukaryota</taxon>
        <taxon>Viridiplantae</taxon>
        <taxon>Streptophyta</taxon>
        <taxon>Embryophyta</taxon>
        <taxon>Tracheophyta</taxon>
        <taxon>Spermatophyta</taxon>
        <taxon>Magnoliopsida</taxon>
        <taxon>eudicotyledons</taxon>
        <taxon>Gunneridae</taxon>
        <taxon>Pentapetalae</taxon>
        <taxon>Dilleniales</taxon>
        <taxon>Dilleniaceae</taxon>
        <taxon>Dillenia</taxon>
    </lineage>
</organism>
<dbReference type="Proteomes" id="UP001370490">
    <property type="component" value="Unassembled WGS sequence"/>
</dbReference>
<dbReference type="Gene3D" id="1.10.238.10">
    <property type="entry name" value="EF-hand"/>
    <property type="match status" value="1"/>
</dbReference>
<dbReference type="Pfam" id="PF13499">
    <property type="entry name" value="EF-hand_7"/>
    <property type="match status" value="1"/>
</dbReference>
<dbReference type="SUPFAM" id="SSF47473">
    <property type="entry name" value="EF-hand"/>
    <property type="match status" value="1"/>
</dbReference>
<evidence type="ECO:0000313" key="3">
    <source>
        <dbReference type="EMBL" id="KAK6928747.1"/>
    </source>
</evidence>
<dbReference type="CDD" id="cd00051">
    <property type="entry name" value="EFh"/>
    <property type="match status" value="1"/>
</dbReference>
<name>A0AAN8VG46_9MAGN</name>
<evidence type="ECO:0000256" key="1">
    <source>
        <dbReference type="ARBA" id="ARBA00022837"/>
    </source>
</evidence>
<dbReference type="GO" id="GO:0005509">
    <property type="term" value="F:calcium ion binding"/>
    <property type="evidence" value="ECO:0007669"/>
    <property type="project" value="InterPro"/>
</dbReference>
<gene>
    <name evidence="3" type="ORF">RJ641_004952</name>
</gene>
<reference evidence="3 4" key="1">
    <citation type="submission" date="2023-12" db="EMBL/GenBank/DDBJ databases">
        <title>A high-quality genome assembly for Dillenia turbinata (Dilleniales).</title>
        <authorList>
            <person name="Chanderbali A."/>
        </authorList>
    </citation>
    <scope>NUCLEOTIDE SEQUENCE [LARGE SCALE GENOMIC DNA]</scope>
    <source>
        <strain evidence="3">LSX21</strain>
        <tissue evidence="3">Leaf</tissue>
    </source>
</reference>
<dbReference type="EMBL" id="JBAMMX010000013">
    <property type="protein sequence ID" value="KAK6928747.1"/>
    <property type="molecule type" value="Genomic_DNA"/>
</dbReference>
<dbReference type="InterPro" id="IPR011992">
    <property type="entry name" value="EF-hand-dom_pair"/>
</dbReference>
<keyword evidence="1" id="KW-0106">Calcium</keyword>
<sequence>SKYIEVEELRDALAKDMGTNHEELINAIIQDVDTNKDHHISYEEFTAMMKADTDWRKACEQLV</sequence>
<dbReference type="SMART" id="SM00054">
    <property type="entry name" value="EFh"/>
    <property type="match status" value="1"/>
</dbReference>
<proteinExistence type="predicted"/>
<protein>
    <submittedName>
        <fullName evidence="3">EF-hand domain</fullName>
    </submittedName>
</protein>
<dbReference type="PROSITE" id="PS50222">
    <property type="entry name" value="EF_HAND_2"/>
    <property type="match status" value="1"/>
</dbReference>